<feature type="region of interest" description="Disordered" evidence="3">
    <location>
        <begin position="191"/>
        <end position="211"/>
    </location>
</feature>
<evidence type="ECO:0000313" key="5">
    <source>
        <dbReference type="EMBL" id="MUO43011.1"/>
    </source>
</evidence>
<evidence type="ECO:0000256" key="1">
    <source>
        <dbReference type="ARBA" id="ARBA00007118"/>
    </source>
</evidence>
<dbReference type="Gene3D" id="3.40.109.10">
    <property type="entry name" value="NADH Oxidase"/>
    <property type="match status" value="1"/>
</dbReference>
<keyword evidence="6" id="KW-1185">Reference proteome</keyword>
<dbReference type="PANTHER" id="PTHR43673:SF10">
    <property type="entry name" value="NADH DEHYDROGENASE_NAD(P)H NITROREDUCTASE XCC3605-RELATED"/>
    <property type="match status" value="1"/>
</dbReference>
<dbReference type="InterPro" id="IPR029479">
    <property type="entry name" value="Nitroreductase"/>
</dbReference>
<accession>A0ABW9TGL7</accession>
<feature type="domain" description="Nitroreductase" evidence="4">
    <location>
        <begin position="32"/>
        <end position="74"/>
    </location>
</feature>
<dbReference type="Proteomes" id="UP000179454">
    <property type="component" value="Unassembled WGS sequence"/>
</dbReference>
<keyword evidence="2" id="KW-0560">Oxidoreductase</keyword>
<reference evidence="5" key="1">
    <citation type="submission" date="2019-11" db="EMBL/GenBank/DDBJ databases">
        <title>Whole-genome sequencing of Allorhizobium vitis.</title>
        <authorList>
            <person name="Gan H.M."/>
            <person name="Savka M.A."/>
        </authorList>
    </citation>
    <scope>NUCLEOTIDE SEQUENCE [LARGE SCALE GENOMIC DNA]</scope>
    <source>
        <strain evidence="5">T1/7</strain>
    </source>
</reference>
<comment type="caution">
    <text evidence="5">The sequence shown here is derived from an EMBL/GenBank/DDBJ whole genome shotgun (WGS) entry which is preliminary data.</text>
</comment>
<evidence type="ECO:0000259" key="4">
    <source>
        <dbReference type="Pfam" id="PF00881"/>
    </source>
</evidence>
<dbReference type="EMBL" id="MBFE02000009">
    <property type="protein sequence ID" value="MUO43011.1"/>
    <property type="molecule type" value="Genomic_DNA"/>
</dbReference>
<organism evidence="5 6">
    <name type="scientific">Agrobacterium vitis</name>
    <name type="common">Rhizobium vitis</name>
    <dbReference type="NCBI Taxonomy" id="373"/>
    <lineage>
        <taxon>Bacteria</taxon>
        <taxon>Pseudomonadati</taxon>
        <taxon>Pseudomonadota</taxon>
        <taxon>Alphaproteobacteria</taxon>
        <taxon>Hyphomicrobiales</taxon>
        <taxon>Rhizobiaceae</taxon>
        <taxon>Rhizobium/Agrobacterium group</taxon>
        <taxon>Agrobacterium</taxon>
    </lineage>
</organism>
<evidence type="ECO:0000256" key="3">
    <source>
        <dbReference type="SAM" id="MobiDB-lite"/>
    </source>
</evidence>
<dbReference type="CDD" id="cd02138">
    <property type="entry name" value="TdsD-like"/>
    <property type="match status" value="1"/>
</dbReference>
<evidence type="ECO:0000256" key="2">
    <source>
        <dbReference type="ARBA" id="ARBA00023002"/>
    </source>
</evidence>
<gene>
    <name evidence="5" type="ORF">BBL17_014575</name>
</gene>
<dbReference type="InterPro" id="IPR000415">
    <property type="entry name" value="Nitroreductase-like"/>
</dbReference>
<name>A0ABW9TGL7_AGRVI</name>
<dbReference type="SUPFAM" id="SSF55469">
    <property type="entry name" value="FMN-dependent nitroreductase-like"/>
    <property type="match status" value="1"/>
</dbReference>
<protein>
    <submittedName>
        <fullName evidence="5">Nitroreductase</fullName>
    </submittedName>
</protein>
<dbReference type="PANTHER" id="PTHR43673">
    <property type="entry name" value="NAD(P)H NITROREDUCTASE YDGI-RELATED"/>
    <property type="match status" value="1"/>
</dbReference>
<evidence type="ECO:0000313" key="6">
    <source>
        <dbReference type="Proteomes" id="UP000179454"/>
    </source>
</evidence>
<feature type="region of interest" description="Disordered" evidence="3">
    <location>
        <begin position="1"/>
        <end position="21"/>
    </location>
</feature>
<dbReference type="Pfam" id="PF00881">
    <property type="entry name" value="Nitroreductase"/>
    <property type="match status" value="1"/>
</dbReference>
<proteinExistence type="inferred from homology"/>
<sequence length="211" mass="22956">MARMARNPKTGDAPTMPDKTARTDHAIHPMLASRWSPRAFSARLLDSDIIASMFEAARWSPSANNLQPWAFIYAERGTPDFQVFCGCLKETNVLWARNAALLGLALERPAKPDGSPNAHARYDLGQAVAHLTFQACAMDLYIHQMAGFDPAQARAALGIPPDLLPVTAFAVGYLGDASSLPATMQEKELAARSRHPASAFAHPGRWPNHVD</sequence>
<comment type="similarity">
    <text evidence="1">Belongs to the nitroreductase family.</text>
</comment>